<evidence type="ECO:0000313" key="2">
    <source>
        <dbReference type="EMBL" id="GGF97023.1"/>
    </source>
</evidence>
<proteinExistence type="predicted"/>
<organism evidence="2 3">
    <name type="scientific">Paenibacillus aceti</name>
    <dbReference type="NCBI Taxonomy" id="1820010"/>
    <lineage>
        <taxon>Bacteria</taxon>
        <taxon>Bacillati</taxon>
        <taxon>Bacillota</taxon>
        <taxon>Bacilli</taxon>
        <taxon>Bacillales</taxon>
        <taxon>Paenibacillaceae</taxon>
        <taxon>Paenibacillus</taxon>
    </lineage>
</organism>
<reference evidence="3" key="1">
    <citation type="journal article" date="2019" name="Int. J. Syst. Evol. Microbiol.">
        <title>The Global Catalogue of Microorganisms (GCM) 10K type strain sequencing project: providing services to taxonomists for standard genome sequencing and annotation.</title>
        <authorList>
            <consortium name="The Broad Institute Genomics Platform"/>
            <consortium name="The Broad Institute Genome Sequencing Center for Infectious Disease"/>
            <person name="Wu L."/>
            <person name="Ma J."/>
        </authorList>
    </citation>
    <scope>NUCLEOTIDE SEQUENCE [LARGE SCALE GENOMIC DNA]</scope>
    <source>
        <strain evidence="3">CGMCC 1.15420</strain>
    </source>
</reference>
<feature type="compositionally biased region" description="Basic and acidic residues" evidence="1">
    <location>
        <begin position="117"/>
        <end position="136"/>
    </location>
</feature>
<dbReference type="Proteomes" id="UP000608420">
    <property type="component" value="Unassembled WGS sequence"/>
</dbReference>
<protein>
    <recommendedName>
        <fullName evidence="4">Aminodeoxychorismate lyase</fullName>
    </recommendedName>
</protein>
<gene>
    <name evidence="2" type="ORF">GCM10010913_18280</name>
</gene>
<accession>A0ABQ1VT22</accession>
<dbReference type="Gene3D" id="3.30.1490.480">
    <property type="entry name" value="Endolytic murein transglycosylase"/>
    <property type="match status" value="1"/>
</dbReference>
<feature type="region of interest" description="Disordered" evidence="1">
    <location>
        <begin position="66"/>
        <end position="136"/>
    </location>
</feature>
<name>A0ABQ1VT22_9BACL</name>
<keyword evidence="3" id="KW-1185">Reference proteome</keyword>
<sequence length="207" mass="22518">MFKNRHFMMGLGIGLIVGALLLQLMTFSQGGSKKLWTKEQVEQAAELLNLKVVEHDQELLTEEEWEAKSAQTGQAEDADQASKPGTDPEAEKAEAPAEPETPAAPAAGGDQAGDVSKTAEPKKPETDSPKEPDKPEAAEVQYKITYGNTLTNVADGLYKKGVIDDKEGFLKKARARKINAKIRTGTYSFQVGEDYDSIIDKIIAPKK</sequence>
<evidence type="ECO:0008006" key="4">
    <source>
        <dbReference type="Google" id="ProtNLM"/>
    </source>
</evidence>
<comment type="caution">
    <text evidence="2">The sequence shown here is derived from an EMBL/GenBank/DDBJ whole genome shotgun (WGS) entry which is preliminary data.</text>
</comment>
<evidence type="ECO:0000256" key="1">
    <source>
        <dbReference type="SAM" id="MobiDB-lite"/>
    </source>
</evidence>
<dbReference type="RefSeq" id="WP_120461338.1">
    <property type="nucleotide sequence ID" value="NZ_BMIW01000010.1"/>
</dbReference>
<evidence type="ECO:0000313" key="3">
    <source>
        <dbReference type="Proteomes" id="UP000608420"/>
    </source>
</evidence>
<dbReference type="EMBL" id="BMIW01000010">
    <property type="protein sequence ID" value="GGF97023.1"/>
    <property type="molecule type" value="Genomic_DNA"/>
</dbReference>
<feature type="compositionally biased region" description="Low complexity" evidence="1">
    <location>
        <begin position="96"/>
        <end position="114"/>
    </location>
</feature>